<dbReference type="PANTHER" id="PTHR31672">
    <property type="entry name" value="BNACNNG10540D PROTEIN"/>
    <property type="match status" value="1"/>
</dbReference>
<dbReference type="EMBL" id="KQ090557">
    <property type="protein sequence ID" value="KMS95097.1"/>
    <property type="molecule type" value="Genomic_DNA"/>
</dbReference>
<evidence type="ECO:0000313" key="3">
    <source>
        <dbReference type="Proteomes" id="UP000035740"/>
    </source>
</evidence>
<evidence type="ECO:0000313" key="2">
    <source>
        <dbReference type="EMBL" id="KMS95097.1"/>
    </source>
</evidence>
<dbReference type="Pfam" id="PF12937">
    <property type="entry name" value="F-box-like"/>
    <property type="match status" value="1"/>
</dbReference>
<sequence>MEENCILPDDLLQHILSRLPVRDLLRGRCVSKDWCALIDSPSFIRKHYQVQTSICKADGNMPHFVNQVGQKLGRVVSFHLLSIHQGDVSTLDLDEDIARDSNDMLSCGHDYDEQYFASCNGCVNGVILLTLKDNDRDRKRDCFGLWNPATREFKSLAYPNVRNCFEVVGFGFDVLSSDFKILGAYEIFNPEPVTYYEVYSLRTSAWKPLGAPPIGRITLPVTDAYLNGVFYWSTVPEYGSGRLVSFNFSSEIFKESDIPEDAKSRVRYDFEIMIALYKESIALFMSHEVQGKAAICKNVDVWVVTGFDDCGIPLSWQHLFTVGPTPANFRLDVLTTRVDGDLLLVYVYEGTDNSHNTHHVELDREEYLYNPSTAEFKYFGIGNWATYYRYAESLFPLSRRLIQS</sequence>
<dbReference type="Gramene" id="KMS95097">
    <property type="protein sequence ID" value="KMS95097"/>
    <property type="gene ID" value="BVRB_012580"/>
</dbReference>
<dbReference type="KEGG" id="bvg:104885094"/>
<dbReference type="Pfam" id="PF07734">
    <property type="entry name" value="FBA_1"/>
    <property type="match status" value="1"/>
</dbReference>
<dbReference type="PANTHER" id="PTHR31672:SF13">
    <property type="entry name" value="F-BOX PROTEIN CPR30-LIKE"/>
    <property type="match status" value="1"/>
</dbReference>
<dbReference type="SUPFAM" id="SSF81383">
    <property type="entry name" value="F-box domain"/>
    <property type="match status" value="1"/>
</dbReference>
<dbReference type="SMART" id="SM00256">
    <property type="entry name" value="FBOX"/>
    <property type="match status" value="1"/>
</dbReference>
<dbReference type="Gene3D" id="1.20.1280.50">
    <property type="match status" value="1"/>
</dbReference>
<dbReference type="InterPro" id="IPR036047">
    <property type="entry name" value="F-box-like_dom_sf"/>
</dbReference>
<protein>
    <recommendedName>
        <fullName evidence="1">F-box domain-containing protein</fullName>
    </recommendedName>
</protein>
<dbReference type="Proteomes" id="UP000035740">
    <property type="component" value="Unassembled WGS sequence"/>
</dbReference>
<organism evidence="2 3">
    <name type="scientific">Beta vulgaris subsp. vulgaris</name>
    <name type="common">Beet</name>
    <dbReference type="NCBI Taxonomy" id="3555"/>
    <lineage>
        <taxon>Eukaryota</taxon>
        <taxon>Viridiplantae</taxon>
        <taxon>Streptophyta</taxon>
        <taxon>Embryophyta</taxon>
        <taxon>Tracheophyta</taxon>
        <taxon>Spermatophyta</taxon>
        <taxon>Magnoliopsida</taxon>
        <taxon>eudicotyledons</taxon>
        <taxon>Gunneridae</taxon>
        <taxon>Pentapetalae</taxon>
        <taxon>Caryophyllales</taxon>
        <taxon>Chenopodiaceae</taxon>
        <taxon>Betoideae</taxon>
        <taxon>Beta</taxon>
    </lineage>
</organism>
<dbReference type="KEGG" id="bvg:104884834"/>
<gene>
    <name evidence="2" type="ORF">BVRB_012580</name>
</gene>
<dbReference type="InterPro" id="IPR006527">
    <property type="entry name" value="F-box-assoc_dom_typ1"/>
</dbReference>
<reference evidence="2 3" key="1">
    <citation type="journal article" date="2014" name="Nature">
        <title>The genome of the recently domesticated crop plant sugar beet (Beta vulgaris).</title>
        <authorList>
            <person name="Dohm J.C."/>
            <person name="Minoche A.E."/>
            <person name="Holtgrawe D."/>
            <person name="Capella-Gutierrez S."/>
            <person name="Zakrzewski F."/>
            <person name="Tafer H."/>
            <person name="Rupp O."/>
            <person name="Sorensen T.R."/>
            <person name="Stracke R."/>
            <person name="Reinhardt R."/>
            <person name="Goesmann A."/>
            <person name="Kraft T."/>
            <person name="Schulz B."/>
            <person name="Stadler P.F."/>
            <person name="Schmidt T."/>
            <person name="Gabaldon T."/>
            <person name="Lehrach H."/>
            <person name="Weisshaar B."/>
            <person name="Himmelbauer H."/>
        </authorList>
    </citation>
    <scope>NUCLEOTIDE SEQUENCE [LARGE SCALE GENOMIC DNA]</scope>
    <source>
        <tissue evidence="2">Taproot</tissue>
    </source>
</reference>
<name>A0A0J8B5K8_BETVV</name>
<accession>A0A0J8B5K8</accession>
<proteinExistence type="predicted"/>
<dbReference type="AlphaFoldDB" id="A0A0J8B5K8"/>
<dbReference type="CDD" id="cd22157">
    <property type="entry name" value="F-box_AtFBW1-like"/>
    <property type="match status" value="1"/>
</dbReference>
<dbReference type="PROSITE" id="PS50181">
    <property type="entry name" value="FBOX"/>
    <property type="match status" value="1"/>
</dbReference>
<keyword evidence="3" id="KW-1185">Reference proteome</keyword>
<feature type="domain" description="F-box" evidence="1">
    <location>
        <begin position="7"/>
        <end position="47"/>
    </location>
</feature>
<dbReference type="InterPro" id="IPR001810">
    <property type="entry name" value="F-box_dom"/>
</dbReference>
<dbReference type="InterPro" id="IPR017451">
    <property type="entry name" value="F-box-assoc_interact_dom"/>
</dbReference>
<dbReference type="OrthoDB" id="1555129at2759"/>
<dbReference type="OMA" id="HYWIANL"/>
<dbReference type="InterPro" id="IPR050796">
    <property type="entry name" value="SCF_F-box_component"/>
</dbReference>
<evidence type="ECO:0000259" key="1">
    <source>
        <dbReference type="PROSITE" id="PS50181"/>
    </source>
</evidence>
<dbReference type="NCBIfam" id="TIGR01640">
    <property type="entry name" value="F_box_assoc_1"/>
    <property type="match status" value="1"/>
</dbReference>